<dbReference type="Gene3D" id="3.40.630.30">
    <property type="match status" value="1"/>
</dbReference>
<dbReference type="CDD" id="cd04301">
    <property type="entry name" value="NAT_SF"/>
    <property type="match status" value="1"/>
</dbReference>
<dbReference type="InterPro" id="IPR016181">
    <property type="entry name" value="Acyl_CoA_acyltransferase"/>
</dbReference>
<evidence type="ECO:0000313" key="2">
    <source>
        <dbReference type="EMBL" id="KAL0060575.1"/>
    </source>
</evidence>
<evidence type="ECO:0000259" key="1">
    <source>
        <dbReference type="Pfam" id="PF00583"/>
    </source>
</evidence>
<dbReference type="Pfam" id="PF00583">
    <property type="entry name" value="Acetyltransf_1"/>
    <property type="match status" value="1"/>
</dbReference>
<reference evidence="2 3" key="1">
    <citation type="submission" date="2024-05" db="EMBL/GenBank/DDBJ databases">
        <title>A draft genome resource for the thread blight pathogen Marasmius tenuissimus strain MS-2.</title>
        <authorList>
            <person name="Yulfo-Soto G.E."/>
            <person name="Baruah I.K."/>
            <person name="Amoako-Attah I."/>
            <person name="Bukari Y."/>
            <person name="Meinhardt L.W."/>
            <person name="Bailey B.A."/>
            <person name="Cohen S.P."/>
        </authorList>
    </citation>
    <scope>NUCLEOTIDE SEQUENCE [LARGE SCALE GENOMIC DNA]</scope>
    <source>
        <strain evidence="2 3">MS-2</strain>
    </source>
</reference>
<dbReference type="SUPFAM" id="SSF55729">
    <property type="entry name" value="Acyl-CoA N-acyltransferases (Nat)"/>
    <property type="match status" value="1"/>
</dbReference>
<organism evidence="2 3">
    <name type="scientific">Marasmius tenuissimus</name>
    <dbReference type="NCBI Taxonomy" id="585030"/>
    <lineage>
        <taxon>Eukaryota</taxon>
        <taxon>Fungi</taxon>
        <taxon>Dikarya</taxon>
        <taxon>Basidiomycota</taxon>
        <taxon>Agaricomycotina</taxon>
        <taxon>Agaricomycetes</taxon>
        <taxon>Agaricomycetidae</taxon>
        <taxon>Agaricales</taxon>
        <taxon>Marasmiineae</taxon>
        <taxon>Marasmiaceae</taxon>
        <taxon>Marasmius</taxon>
    </lineage>
</organism>
<dbReference type="Proteomes" id="UP001437256">
    <property type="component" value="Unassembled WGS sequence"/>
</dbReference>
<keyword evidence="3" id="KW-1185">Reference proteome</keyword>
<comment type="caution">
    <text evidence="2">The sequence shown here is derived from an EMBL/GenBank/DDBJ whole genome shotgun (WGS) entry which is preliminary data.</text>
</comment>
<proteinExistence type="predicted"/>
<sequence>MSINSNISVQLLKDLSDQELERAVELHVQAYSGDEYIKCIIGNDWSLLPIHGRSVFRAALSEGLVYAVRVQEPRNETIAGTEGKIVSLGIFFRPGTGLFATKAQRELGFHEWFDKLSQESQTWHNITAPEHRKNVVEPMYTDEERSKRWWCSSLVTDLDYQGKGYAKMLIKTMFEKISEEGGFLGLATLAPINVAKYKAMGFTVRAKYNLPTVYGELELTSLVMGGSK</sequence>
<evidence type="ECO:0000313" key="3">
    <source>
        <dbReference type="Proteomes" id="UP001437256"/>
    </source>
</evidence>
<dbReference type="EMBL" id="JBBXMP010000169">
    <property type="protein sequence ID" value="KAL0060575.1"/>
    <property type="molecule type" value="Genomic_DNA"/>
</dbReference>
<dbReference type="InterPro" id="IPR000182">
    <property type="entry name" value="GNAT_dom"/>
</dbReference>
<feature type="domain" description="N-acetyltransferase" evidence="1">
    <location>
        <begin position="143"/>
        <end position="202"/>
    </location>
</feature>
<protein>
    <recommendedName>
        <fullName evidence="1">N-acetyltransferase domain-containing protein</fullName>
    </recommendedName>
</protein>
<gene>
    <name evidence="2" type="ORF">AAF712_012633</name>
</gene>
<name>A0ABR2ZH82_9AGAR</name>
<accession>A0ABR2ZH82</accession>